<proteinExistence type="predicted"/>
<organism evidence="2 3">
    <name type="scientific">Streptomyces violaceoruber</name>
    <dbReference type="NCBI Taxonomy" id="1935"/>
    <lineage>
        <taxon>Bacteria</taxon>
        <taxon>Bacillati</taxon>
        <taxon>Actinomycetota</taxon>
        <taxon>Actinomycetes</taxon>
        <taxon>Kitasatosporales</taxon>
        <taxon>Streptomycetaceae</taxon>
        <taxon>Streptomyces</taxon>
        <taxon>Streptomyces violaceoruber group</taxon>
    </lineage>
</organism>
<feature type="transmembrane region" description="Helical" evidence="1">
    <location>
        <begin position="86"/>
        <end position="106"/>
    </location>
</feature>
<dbReference type="OrthoDB" id="9967266at2"/>
<keyword evidence="1" id="KW-1133">Transmembrane helix</keyword>
<reference evidence="2 3" key="1">
    <citation type="submission" date="2017-03" db="EMBL/GenBank/DDBJ databases">
        <title>Complete Genome Sequence of a natural compounds producer, Streptomyces violaceus S21.</title>
        <authorList>
            <person name="Zhong C."/>
            <person name="Zhao Z."/>
            <person name="Fu J."/>
            <person name="Zong G."/>
            <person name="Qin R."/>
            <person name="Cao G."/>
        </authorList>
    </citation>
    <scope>NUCLEOTIDE SEQUENCE [LARGE SCALE GENOMIC DNA]</scope>
    <source>
        <strain evidence="2 3">S21</strain>
    </source>
</reference>
<gene>
    <name evidence="2" type="ORF">B1H20_29155</name>
</gene>
<evidence type="ECO:0000313" key="2">
    <source>
        <dbReference type="EMBL" id="ARF65019.1"/>
    </source>
</evidence>
<protein>
    <submittedName>
        <fullName evidence="2">Uncharacterized protein</fullName>
    </submittedName>
</protein>
<accession>A0A1V0UIE7</accession>
<feature type="transmembrane region" description="Helical" evidence="1">
    <location>
        <begin position="19"/>
        <end position="37"/>
    </location>
</feature>
<sequence length="138" mass="14855">MSWSTVGGRSYYSGMVNTAWRVALGVMASGAFFWAVAGAVDLGLERTHKGYGLPDGHWWYTIALFGGFIVAYISMASLTDTAAERYTALVPAAGAWFGVASCLLMGQETRHWVAAAVLALIGTALPLIVHRRKSGERR</sequence>
<dbReference type="EMBL" id="CP020570">
    <property type="protein sequence ID" value="ARF65019.1"/>
    <property type="molecule type" value="Genomic_DNA"/>
</dbReference>
<dbReference type="KEGG" id="svu:B1H20_29155"/>
<evidence type="ECO:0000313" key="3">
    <source>
        <dbReference type="Proteomes" id="UP000192445"/>
    </source>
</evidence>
<keyword evidence="1" id="KW-0472">Membrane</keyword>
<dbReference type="Proteomes" id="UP000192445">
    <property type="component" value="Chromosome"/>
</dbReference>
<name>A0A1V0UIE7_STRVN</name>
<feature type="transmembrane region" description="Helical" evidence="1">
    <location>
        <begin position="57"/>
        <end position="74"/>
    </location>
</feature>
<dbReference type="AlphaFoldDB" id="A0A1V0UIE7"/>
<evidence type="ECO:0000256" key="1">
    <source>
        <dbReference type="SAM" id="Phobius"/>
    </source>
</evidence>
<feature type="transmembrane region" description="Helical" evidence="1">
    <location>
        <begin position="112"/>
        <end position="129"/>
    </location>
</feature>
<keyword evidence="1" id="KW-0812">Transmembrane</keyword>